<reference evidence="1 2" key="1">
    <citation type="submission" date="2019-11" db="EMBL/GenBank/DDBJ databases">
        <title>Gordonia sp. nov., a novel actinobacterium isolated from mangrove soil in Hainan.</title>
        <authorList>
            <person name="Huang X."/>
            <person name="Xie Y."/>
            <person name="Chu X."/>
            <person name="Xiao K."/>
        </authorList>
    </citation>
    <scope>NUCLEOTIDE SEQUENCE [LARGE SCALE GENOMIC DNA]</scope>
    <source>
        <strain evidence="1 2">HNM0687</strain>
    </source>
</reference>
<evidence type="ECO:0000313" key="2">
    <source>
        <dbReference type="Proteomes" id="UP000475545"/>
    </source>
</evidence>
<evidence type="ECO:0000313" key="1">
    <source>
        <dbReference type="EMBL" id="MXP24376.1"/>
    </source>
</evidence>
<accession>A0A6L7GWN1</accession>
<name>A0A6L7GWN1_9ACTN</name>
<gene>
    <name evidence="1" type="ORF">GIY30_23935</name>
</gene>
<dbReference type="AlphaFoldDB" id="A0A6L7GWN1"/>
<protein>
    <submittedName>
        <fullName evidence="1">Uncharacterized protein</fullName>
    </submittedName>
</protein>
<organism evidence="1 2">
    <name type="scientific">Gordonia mangrovi</name>
    <dbReference type="NCBI Taxonomy" id="2665643"/>
    <lineage>
        <taxon>Bacteria</taxon>
        <taxon>Bacillati</taxon>
        <taxon>Actinomycetota</taxon>
        <taxon>Actinomycetes</taxon>
        <taxon>Mycobacteriales</taxon>
        <taxon>Gordoniaceae</taxon>
        <taxon>Gordonia</taxon>
    </lineage>
</organism>
<dbReference type="Proteomes" id="UP000475545">
    <property type="component" value="Unassembled WGS sequence"/>
</dbReference>
<proteinExistence type="predicted"/>
<sequence length="137" mass="14844">MISPNAMCEILSTEDLTTVIGDNPPIETWPQQWGNLPACRWKGAGSIEMRPLDDLTSSAPESIVRTYETPTGSGRVYWTAEASSGVDLDCSALVTSSLLPQGYEMDLRISGGAMPQLCEAATPLVEKVLENIMLERP</sequence>
<dbReference type="RefSeq" id="WP_160904576.1">
    <property type="nucleotide sequence ID" value="NZ_CP102850.1"/>
</dbReference>
<dbReference type="EMBL" id="WMBR01000012">
    <property type="protein sequence ID" value="MXP24376.1"/>
    <property type="molecule type" value="Genomic_DNA"/>
</dbReference>
<keyword evidence="2" id="KW-1185">Reference proteome</keyword>
<comment type="caution">
    <text evidence="1">The sequence shown here is derived from an EMBL/GenBank/DDBJ whole genome shotgun (WGS) entry which is preliminary data.</text>
</comment>